<dbReference type="InterPro" id="IPR052736">
    <property type="entry name" value="Stf3_sulfotransferase"/>
</dbReference>
<reference evidence="2 3" key="1">
    <citation type="submission" date="2018-11" db="EMBL/GenBank/DDBJ databases">
        <title>Genomic Encyclopedia of Type Strains, Phase IV (KMG-IV): sequencing the most valuable type-strain genomes for metagenomic binning, comparative biology and taxonomic classification.</title>
        <authorList>
            <person name="Goeker M."/>
        </authorList>
    </citation>
    <scope>NUCLEOTIDE SEQUENCE [LARGE SCALE GENOMIC DNA]</scope>
    <source>
        <strain evidence="2 3">DSM 16974</strain>
    </source>
</reference>
<dbReference type="AlphaFoldDB" id="A0A3N1NZQ9"/>
<keyword evidence="1" id="KW-0472">Membrane</keyword>
<keyword evidence="1" id="KW-0812">Transmembrane</keyword>
<dbReference type="InterPro" id="IPR027417">
    <property type="entry name" value="P-loop_NTPase"/>
</dbReference>
<keyword evidence="2" id="KW-0808">Transferase</keyword>
<proteinExistence type="predicted"/>
<comment type="caution">
    <text evidence="2">The sequence shown here is derived from an EMBL/GenBank/DDBJ whole genome shotgun (WGS) entry which is preliminary data.</text>
</comment>
<dbReference type="PANTHER" id="PTHR36451">
    <property type="entry name" value="PAPS-DEPENDENT SULFOTRANSFERASE STF3"/>
    <property type="match status" value="1"/>
</dbReference>
<keyword evidence="3" id="KW-1185">Reference proteome</keyword>
<dbReference type="SUPFAM" id="SSF52540">
    <property type="entry name" value="P-loop containing nucleoside triphosphate hydrolases"/>
    <property type="match status" value="1"/>
</dbReference>
<accession>A0A3N1NZQ9</accession>
<evidence type="ECO:0000313" key="3">
    <source>
        <dbReference type="Proteomes" id="UP000273643"/>
    </source>
</evidence>
<dbReference type="Gene3D" id="3.40.50.300">
    <property type="entry name" value="P-loop containing nucleotide triphosphate hydrolases"/>
    <property type="match status" value="1"/>
</dbReference>
<dbReference type="RefSeq" id="WP_123639465.1">
    <property type="nucleotide sequence ID" value="NZ_RJUK01000003.1"/>
</dbReference>
<organism evidence="2 3">
    <name type="scientific">Marinimicrobium koreense</name>
    <dbReference type="NCBI Taxonomy" id="306545"/>
    <lineage>
        <taxon>Bacteria</taxon>
        <taxon>Pseudomonadati</taxon>
        <taxon>Pseudomonadota</taxon>
        <taxon>Gammaproteobacteria</taxon>
        <taxon>Cellvibrionales</taxon>
        <taxon>Cellvibrionaceae</taxon>
        <taxon>Marinimicrobium</taxon>
    </lineage>
</organism>
<gene>
    <name evidence="2" type="ORF">EDC38_3130</name>
</gene>
<evidence type="ECO:0000256" key="1">
    <source>
        <dbReference type="SAM" id="Phobius"/>
    </source>
</evidence>
<keyword evidence="1" id="KW-1133">Transmembrane helix</keyword>
<name>A0A3N1NZQ9_9GAMM</name>
<dbReference type="EMBL" id="RJUK01000003">
    <property type="protein sequence ID" value="ROQ18156.1"/>
    <property type="molecule type" value="Genomic_DNA"/>
</dbReference>
<sequence>MHLMMAWMRLGGHLLRALPANGWRACWWRWPLLLLLWLGSGLLFLCHALGFLLDELLFRGYRRVAVRAPVFIVGVPRSGTTFLQRHLADDPAFTTLTLWECLLAPSISERYFWRFVGWCLAPLRRWIGRWRWAAMDRVHRLAWQEPEEDFLLLLYRGGCFLPALLCPGAERYWRLAFFDDAVPAPERRAMLAFYRRCLQRHLYFHGRDKRLLSKNPSFTPWIQDLRAAFPDARFIACVRRPEEAVPSQLSALRPVLRLWGGDSVAPELSERMITVLHGYYRRVLALRGAPWVQVLPLAELSRLDTRGWFRLYAFLGQPLPSGGAVALSDESRRDAGPGHRYDLAEFGLSEAGIRQRFVSVWPHP</sequence>
<evidence type="ECO:0000313" key="2">
    <source>
        <dbReference type="EMBL" id="ROQ18156.1"/>
    </source>
</evidence>
<feature type="transmembrane region" description="Helical" evidence="1">
    <location>
        <begin position="32"/>
        <end position="53"/>
    </location>
</feature>
<dbReference type="OrthoDB" id="9777890at2"/>
<protein>
    <submittedName>
        <fullName evidence="2">Sulfotransferase family protein</fullName>
    </submittedName>
</protein>
<dbReference type="PANTHER" id="PTHR36451:SF1">
    <property type="entry name" value="OMEGA-HYDROXY-BETA-DIHYDROMENAQUINONE-9 SULFOTRANSFERASE STF3"/>
    <property type="match status" value="1"/>
</dbReference>
<dbReference type="GO" id="GO:0016740">
    <property type="term" value="F:transferase activity"/>
    <property type="evidence" value="ECO:0007669"/>
    <property type="project" value="UniProtKB-KW"/>
</dbReference>
<dbReference type="Pfam" id="PF13469">
    <property type="entry name" value="Sulfotransfer_3"/>
    <property type="match status" value="1"/>
</dbReference>
<dbReference type="Proteomes" id="UP000273643">
    <property type="component" value="Unassembled WGS sequence"/>
</dbReference>